<gene>
    <name evidence="2" type="ORF">AWB68_07869</name>
</gene>
<dbReference type="RefSeq" id="WP_087649660.1">
    <property type="nucleotide sequence ID" value="NZ_FCON02000208.1"/>
</dbReference>
<accession>A0A158KY23</accession>
<evidence type="ECO:0000313" key="2">
    <source>
        <dbReference type="EMBL" id="SAL85987.1"/>
    </source>
</evidence>
<evidence type="ECO:0000313" key="3">
    <source>
        <dbReference type="Proteomes" id="UP000054770"/>
    </source>
</evidence>
<dbReference type="InterPro" id="IPR003709">
    <property type="entry name" value="VanY-like_core_dom"/>
</dbReference>
<dbReference type="Pfam" id="PF02557">
    <property type="entry name" value="VanY"/>
    <property type="match status" value="1"/>
</dbReference>
<dbReference type="Gene3D" id="3.30.1380.10">
    <property type="match status" value="1"/>
</dbReference>
<dbReference type="GO" id="GO:0006508">
    <property type="term" value="P:proteolysis"/>
    <property type="evidence" value="ECO:0007669"/>
    <property type="project" value="InterPro"/>
</dbReference>
<evidence type="ECO:0000259" key="1">
    <source>
        <dbReference type="Pfam" id="PF02557"/>
    </source>
</evidence>
<dbReference type="OrthoDB" id="647751at2"/>
<dbReference type="EMBL" id="FCON02000208">
    <property type="protein sequence ID" value="SAL85987.1"/>
    <property type="molecule type" value="Genomic_DNA"/>
</dbReference>
<proteinExistence type="predicted"/>
<feature type="domain" description="D-alanyl-D-alanine carboxypeptidase-like core" evidence="1">
    <location>
        <begin position="33"/>
        <end position="106"/>
    </location>
</feature>
<keyword evidence="3" id="KW-1185">Reference proteome</keyword>
<reference evidence="2" key="1">
    <citation type="submission" date="2016-01" db="EMBL/GenBank/DDBJ databases">
        <authorList>
            <person name="Peeters C."/>
        </authorList>
    </citation>
    <scope>NUCLEOTIDE SEQUENCE [LARGE SCALE GENOMIC DNA]</scope>
    <source>
        <strain evidence="2">LMG 22940</strain>
    </source>
</reference>
<name>A0A158KY23_9BURK</name>
<dbReference type="AlphaFoldDB" id="A0A158KY23"/>
<dbReference type="Proteomes" id="UP000054770">
    <property type="component" value="Unassembled WGS sequence"/>
</dbReference>
<dbReference type="GO" id="GO:0008233">
    <property type="term" value="F:peptidase activity"/>
    <property type="evidence" value="ECO:0007669"/>
    <property type="project" value="InterPro"/>
</dbReference>
<comment type="caution">
    <text evidence="2">The sequence shown here is derived from an EMBL/GenBank/DDBJ whole genome shotgun (WGS) entry which is preliminary data.</text>
</comment>
<protein>
    <recommendedName>
        <fullName evidence="1">D-alanyl-D-alanine carboxypeptidase-like core domain-containing protein</fullName>
    </recommendedName>
</protein>
<sequence>MKTPLVEIHIPSIYIDKQNTPVSLPKKLAHATPDMAAAIAGLANDVAAHGGKLVLSDLFRSYEMQLQSHLDYVNGKKKAFSPTPGGSFHEAGRAMDISLSDLKMNLGAFWNLAKNWGVVPIVATPNSSLSEAWHFECRGSHQRVIDYYKDGKGDNFEKPYTAGAASAILALGVHVVKFGNAQKEAQLQASLIRCGYVIGNLDGAIGPTTRAALASLGLSGASLDDALAHVEDLAQKAFIAEYASPAQEINVADNEFMFVHPAHLELNG</sequence>
<dbReference type="InterPro" id="IPR009045">
    <property type="entry name" value="Zn_M74/Hedgehog-like"/>
</dbReference>
<dbReference type="SUPFAM" id="SSF55166">
    <property type="entry name" value="Hedgehog/DD-peptidase"/>
    <property type="match status" value="1"/>
</dbReference>
<organism evidence="2 3">
    <name type="scientific">Caballeronia choica</name>
    <dbReference type="NCBI Taxonomy" id="326476"/>
    <lineage>
        <taxon>Bacteria</taxon>
        <taxon>Pseudomonadati</taxon>
        <taxon>Pseudomonadota</taxon>
        <taxon>Betaproteobacteria</taxon>
        <taxon>Burkholderiales</taxon>
        <taxon>Burkholderiaceae</taxon>
        <taxon>Caballeronia</taxon>
    </lineage>
</organism>